<dbReference type="EMBL" id="JBHTLI010000001">
    <property type="protein sequence ID" value="MFD1095168.1"/>
    <property type="molecule type" value="Genomic_DNA"/>
</dbReference>
<sequence length="135" mass="15526">MANPFPSNAYHLPAYRKALEIFRISRAVASYFGDDKHVVEMELSASHSHRYAGNLVSESLQLAPGIASILSTGNSEVKLRKIRRIRKAAKSLRLYCKKLEFCGVKEVEFVNLLRKEIRQFEYLTSEWVKQIQKLP</sequence>
<evidence type="ECO:0008006" key="3">
    <source>
        <dbReference type="Google" id="ProtNLM"/>
    </source>
</evidence>
<comment type="caution">
    <text evidence="1">The sequence shown here is derived from an EMBL/GenBank/DDBJ whole genome shotgun (WGS) entry which is preliminary data.</text>
</comment>
<dbReference type="Proteomes" id="UP001597131">
    <property type="component" value="Unassembled WGS sequence"/>
</dbReference>
<name>A0ABW3NN58_9FLAO</name>
<gene>
    <name evidence="1" type="ORF">ACFQ3Q_05360</name>
</gene>
<reference evidence="2" key="1">
    <citation type="journal article" date="2019" name="Int. J. Syst. Evol. Microbiol.">
        <title>The Global Catalogue of Microorganisms (GCM) 10K type strain sequencing project: providing services to taxonomists for standard genome sequencing and annotation.</title>
        <authorList>
            <consortium name="The Broad Institute Genomics Platform"/>
            <consortium name="The Broad Institute Genome Sequencing Center for Infectious Disease"/>
            <person name="Wu L."/>
            <person name="Ma J."/>
        </authorList>
    </citation>
    <scope>NUCLEOTIDE SEQUENCE [LARGE SCALE GENOMIC DNA]</scope>
    <source>
        <strain evidence="2">CCUG 64793</strain>
    </source>
</reference>
<keyword evidence="2" id="KW-1185">Reference proteome</keyword>
<protein>
    <recommendedName>
        <fullName evidence="3">Four helix bundle protein</fullName>
    </recommendedName>
</protein>
<evidence type="ECO:0000313" key="1">
    <source>
        <dbReference type="EMBL" id="MFD1095168.1"/>
    </source>
</evidence>
<organism evidence="1 2">
    <name type="scientific">Salegentibacter chungangensis</name>
    <dbReference type="NCBI Taxonomy" id="1335724"/>
    <lineage>
        <taxon>Bacteria</taxon>
        <taxon>Pseudomonadati</taxon>
        <taxon>Bacteroidota</taxon>
        <taxon>Flavobacteriia</taxon>
        <taxon>Flavobacteriales</taxon>
        <taxon>Flavobacteriaceae</taxon>
        <taxon>Salegentibacter</taxon>
    </lineage>
</organism>
<evidence type="ECO:0000313" key="2">
    <source>
        <dbReference type="Proteomes" id="UP001597131"/>
    </source>
</evidence>
<accession>A0ABW3NN58</accession>
<proteinExistence type="predicted"/>
<dbReference type="RefSeq" id="WP_380743676.1">
    <property type="nucleotide sequence ID" value="NZ_JBHTLI010000001.1"/>
</dbReference>